<dbReference type="PANTHER" id="PTHR28250">
    <property type="entry name" value="CYTOCHROME B PRE-MRNA-PROCESSING PROTEIN 6"/>
    <property type="match status" value="1"/>
</dbReference>
<reference evidence="1 2" key="1">
    <citation type="submission" date="2023-08" db="EMBL/GenBank/DDBJ databases">
        <title>Black Yeasts Isolated from many extreme environments.</title>
        <authorList>
            <person name="Coleine C."/>
            <person name="Stajich J.E."/>
            <person name="Selbmann L."/>
        </authorList>
    </citation>
    <scope>NUCLEOTIDE SEQUENCE [LARGE SCALE GENOMIC DNA]</scope>
    <source>
        <strain evidence="1 2">CCFEE 5910</strain>
    </source>
</reference>
<organism evidence="1 2">
    <name type="scientific">Lithohypha guttulata</name>
    <dbReference type="NCBI Taxonomy" id="1690604"/>
    <lineage>
        <taxon>Eukaryota</taxon>
        <taxon>Fungi</taxon>
        <taxon>Dikarya</taxon>
        <taxon>Ascomycota</taxon>
        <taxon>Pezizomycotina</taxon>
        <taxon>Eurotiomycetes</taxon>
        <taxon>Chaetothyriomycetidae</taxon>
        <taxon>Chaetothyriales</taxon>
        <taxon>Trichomeriaceae</taxon>
        <taxon>Lithohypha</taxon>
    </lineage>
</organism>
<name>A0AAN7T324_9EURO</name>
<gene>
    <name evidence="1" type="ORF">LTR05_004023</name>
</gene>
<dbReference type="EMBL" id="JAVRRJ010000003">
    <property type="protein sequence ID" value="KAK5086854.1"/>
    <property type="molecule type" value="Genomic_DNA"/>
</dbReference>
<dbReference type="AlphaFoldDB" id="A0AAN7T324"/>
<dbReference type="Pfam" id="PF20180">
    <property type="entry name" value="UQCC2_CBP6"/>
    <property type="match status" value="1"/>
</dbReference>
<accession>A0AAN7T324</accession>
<comment type="caution">
    <text evidence="1">The sequence shown here is derived from an EMBL/GenBank/DDBJ whole genome shotgun (WGS) entry which is preliminary data.</text>
</comment>
<dbReference type="GO" id="GO:0043022">
    <property type="term" value="F:ribosome binding"/>
    <property type="evidence" value="ECO:0007669"/>
    <property type="project" value="InterPro"/>
</dbReference>
<dbReference type="InterPro" id="IPR037653">
    <property type="entry name" value="Cbp6"/>
</dbReference>
<evidence type="ECO:0000313" key="2">
    <source>
        <dbReference type="Proteomes" id="UP001309876"/>
    </source>
</evidence>
<protein>
    <submittedName>
        <fullName evidence="1">Uncharacterized protein</fullName>
    </submittedName>
</protein>
<sequence>MRQLTLNIAPNGRSGESLEGQVLFANKEGQAQIALRHWQRIISRWPIDKVRPEAVSFQALMKKRLERYQNPSSANTITKVQGTEANAAPINLTWNENKEMKQTNVLYALLENRFQKESPLPDRLRYPASEVNHYDMIIKESERAPSRSFLDKLTNRLKGMIRLR</sequence>
<dbReference type="GO" id="GO:0061671">
    <property type="term" value="C:Cbp3p-Cbp6 complex"/>
    <property type="evidence" value="ECO:0007669"/>
    <property type="project" value="InterPro"/>
</dbReference>
<dbReference type="PANTHER" id="PTHR28250:SF1">
    <property type="entry name" value="CYTOCHROME B PRE-MRNA-PROCESSING PROTEIN 6"/>
    <property type="match status" value="1"/>
</dbReference>
<keyword evidence="2" id="KW-1185">Reference proteome</keyword>
<dbReference type="Proteomes" id="UP001309876">
    <property type="component" value="Unassembled WGS sequence"/>
</dbReference>
<proteinExistence type="predicted"/>
<dbReference type="GO" id="GO:0034551">
    <property type="term" value="P:mitochondrial respiratory chain complex III assembly"/>
    <property type="evidence" value="ECO:0007669"/>
    <property type="project" value="TreeGrafter"/>
</dbReference>
<evidence type="ECO:0000313" key="1">
    <source>
        <dbReference type="EMBL" id="KAK5086854.1"/>
    </source>
</evidence>